<accession>A0A1Y1HUJ9</accession>
<dbReference type="OrthoDB" id="496981at2759"/>
<feature type="compositionally biased region" description="Polar residues" evidence="2">
    <location>
        <begin position="196"/>
        <end position="210"/>
    </location>
</feature>
<feature type="region of interest" description="Disordered" evidence="2">
    <location>
        <begin position="192"/>
        <end position="232"/>
    </location>
</feature>
<dbReference type="SUPFAM" id="SSF53254">
    <property type="entry name" value="Phosphoglycerate mutase-like"/>
    <property type="match status" value="1"/>
</dbReference>
<gene>
    <name evidence="3" type="ORF">KFL_000480470</name>
</gene>
<keyword evidence="4" id="KW-1185">Reference proteome</keyword>
<dbReference type="InterPro" id="IPR050275">
    <property type="entry name" value="PGM_Phosphatase"/>
</dbReference>
<dbReference type="Pfam" id="PF00300">
    <property type="entry name" value="His_Phos_1"/>
    <property type="match status" value="1"/>
</dbReference>
<organism evidence="3 4">
    <name type="scientific">Klebsormidium nitens</name>
    <name type="common">Green alga</name>
    <name type="synonym">Ulothrix nitens</name>
    <dbReference type="NCBI Taxonomy" id="105231"/>
    <lineage>
        <taxon>Eukaryota</taxon>
        <taxon>Viridiplantae</taxon>
        <taxon>Streptophyta</taxon>
        <taxon>Klebsormidiophyceae</taxon>
        <taxon>Klebsormidiales</taxon>
        <taxon>Klebsormidiaceae</taxon>
        <taxon>Klebsormidium</taxon>
    </lineage>
</organism>
<evidence type="ECO:0008006" key="5">
    <source>
        <dbReference type="Google" id="ProtNLM"/>
    </source>
</evidence>
<proteinExistence type="inferred from homology"/>
<evidence type="ECO:0000313" key="3">
    <source>
        <dbReference type="EMBL" id="GAQ80206.1"/>
    </source>
</evidence>
<dbReference type="InterPro" id="IPR013078">
    <property type="entry name" value="His_Pase_superF_clade-1"/>
</dbReference>
<dbReference type="Proteomes" id="UP000054558">
    <property type="component" value="Unassembled WGS sequence"/>
</dbReference>
<name>A0A1Y1HUJ9_KLENI</name>
<feature type="region of interest" description="Disordered" evidence="2">
    <location>
        <begin position="140"/>
        <end position="169"/>
    </location>
</feature>
<dbReference type="EMBL" id="DF236997">
    <property type="protein sequence ID" value="GAQ80206.1"/>
    <property type="molecule type" value="Genomic_DNA"/>
</dbReference>
<dbReference type="AlphaFoldDB" id="A0A1Y1HUJ9"/>
<dbReference type="Gene3D" id="3.40.50.1240">
    <property type="entry name" value="Phosphoglycerate mutase-like"/>
    <property type="match status" value="1"/>
</dbReference>
<protein>
    <recommendedName>
        <fullName evidence="5">UBZ4-type domain-containing protein</fullName>
    </recommendedName>
</protein>
<comment type="similarity">
    <text evidence="1">Belongs to the phosphoglycerate mutase family.</text>
</comment>
<reference evidence="3 4" key="1">
    <citation type="journal article" date="2014" name="Nat. Commun.">
        <title>Klebsormidium flaccidum genome reveals primary factors for plant terrestrial adaptation.</title>
        <authorList>
            <person name="Hori K."/>
            <person name="Maruyama F."/>
            <person name="Fujisawa T."/>
            <person name="Togashi T."/>
            <person name="Yamamoto N."/>
            <person name="Seo M."/>
            <person name="Sato S."/>
            <person name="Yamada T."/>
            <person name="Mori H."/>
            <person name="Tajima N."/>
            <person name="Moriyama T."/>
            <person name="Ikeuchi M."/>
            <person name="Watanabe M."/>
            <person name="Wada H."/>
            <person name="Kobayashi K."/>
            <person name="Saito M."/>
            <person name="Masuda T."/>
            <person name="Sasaki-Sekimoto Y."/>
            <person name="Mashiguchi K."/>
            <person name="Awai K."/>
            <person name="Shimojima M."/>
            <person name="Masuda S."/>
            <person name="Iwai M."/>
            <person name="Nobusawa T."/>
            <person name="Narise T."/>
            <person name="Kondo S."/>
            <person name="Saito H."/>
            <person name="Sato R."/>
            <person name="Murakawa M."/>
            <person name="Ihara Y."/>
            <person name="Oshima-Yamada Y."/>
            <person name="Ohtaka K."/>
            <person name="Satoh M."/>
            <person name="Sonobe K."/>
            <person name="Ishii M."/>
            <person name="Ohtani R."/>
            <person name="Kanamori-Sato M."/>
            <person name="Honoki R."/>
            <person name="Miyazaki D."/>
            <person name="Mochizuki H."/>
            <person name="Umetsu J."/>
            <person name="Higashi K."/>
            <person name="Shibata D."/>
            <person name="Kamiya Y."/>
            <person name="Sato N."/>
            <person name="Nakamura Y."/>
            <person name="Tabata S."/>
            <person name="Ida S."/>
            <person name="Kurokawa K."/>
            <person name="Ohta H."/>
        </authorList>
    </citation>
    <scope>NUCLEOTIDE SEQUENCE [LARGE SCALE GENOMIC DNA]</scope>
    <source>
        <strain evidence="3 4">NIES-2285</strain>
    </source>
</reference>
<feature type="compositionally biased region" description="Polar residues" evidence="2">
    <location>
        <begin position="223"/>
        <end position="232"/>
    </location>
</feature>
<dbReference type="InterPro" id="IPR029033">
    <property type="entry name" value="His_PPase_superfam"/>
</dbReference>
<dbReference type="SMART" id="SM00855">
    <property type="entry name" value="PGAM"/>
    <property type="match status" value="1"/>
</dbReference>
<evidence type="ECO:0000256" key="1">
    <source>
        <dbReference type="ARBA" id="ARBA00038362"/>
    </source>
</evidence>
<evidence type="ECO:0000256" key="2">
    <source>
        <dbReference type="SAM" id="MobiDB-lite"/>
    </source>
</evidence>
<sequence length="494" mass="52465">MGSSKKSKQAANGGKVANSGGSRFAPCPVCGRNVAVALVHEHLNTCLTTPEKDATVVATARGESNQGTCGEDRIKKRGATEVNTKHNAADLLNGKPSSKKQKVVISLLKGGQVQSPDGELGEASGGGVVECSHLQRIENGAASSTGEEPGMGAKTTLESRSGNTGEGQSGLIVERKEASDCNLYDSAIFSSKAGPQHQNGVSESNLQRPETTGLAEAREGTGHLQQSPSSMVSLNLPTESGLGSVSENQDILVGVDSTEMLEENPKAVEKGTTKVIAPIFKKPNKVVYLIRHGNTMTNSGAAFRPFNIQDEIGSEATASGVAARTDSSGRIFDVPLSTLGFKQAAALQKKLPGLKAEVILVSPLTRALQTCQEALGSLQVPVEVTSRHAEHVACCGDVGRPPSVLAAEFLAFDLSRVQSVWWYSPAGAPNHALSGTFLSRESMVHLRERVQRFRAYLLQRPERTLVVIGHSTFFRELLGSKRRMAHCEIVQLRL</sequence>
<dbReference type="PANTHER" id="PTHR48100">
    <property type="entry name" value="BROAD-SPECIFICITY PHOSPHATASE YOR283W-RELATED"/>
    <property type="match status" value="1"/>
</dbReference>
<evidence type="ECO:0000313" key="4">
    <source>
        <dbReference type="Proteomes" id="UP000054558"/>
    </source>
</evidence>
<dbReference type="PANTHER" id="PTHR48100:SF57">
    <property type="entry name" value="PHOSPHOGLYCERATE MUTASE"/>
    <property type="match status" value="1"/>
</dbReference>
<dbReference type="CDD" id="cd07067">
    <property type="entry name" value="HP_PGM_like"/>
    <property type="match status" value="1"/>
</dbReference>